<evidence type="ECO:0000313" key="2">
    <source>
        <dbReference type="Proteomes" id="UP001291623"/>
    </source>
</evidence>
<accession>A0AAE1SFB7</accession>
<name>A0AAE1SFB7_9SOLA</name>
<gene>
    <name evidence="1" type="ORF">RND71_012478</name>
</gene>
<proteinExistence type="predicted"/>
<keyword evidence="2" id="KW-1185">Reference proteome</keyword>
<dbReference type="AlphaFoldDB" id="A0AAE1SFB7"/>
<protein>
    <submittedName>
        <fullName evidence="1">Uncharacterized protein</fullName>
    </submittedName>
</protein>
<reference evidence="1" key="1">
    <citation type="submission" date="2023-12" db="EMBL/GenBank/DDBJ databases">
        <title>Genome assembly of Anisodus tanguticus.</title>
        <authorList>
            <person name="Wang Y.-J."/>
        </authorList>
    </citation>
    <scope>NUCLEOTIDE SEQUENCE</scope>
    <source>
        <strain evidence="1">KB-2021</strain>
        <tissue evidence="1">Leaf</tissue>
    </source>
</reference>
<dbReference type="EMBL" id="JAVYJV010000006">
    <property type="protein sequence ID" value="KAK4368686.1"/>
    <property type="molecule type" value="Genomic_DNA"/>
</dbReference>
<sequence length="76" mass="8645">MKSLKLSSLSSIPFWKWQGLVLLAFYRWFPIQFGGSKLKNQAFPLTLGFLQTSHTTLDAFYLVADTTLFTSLDPRG</sequence>
<dbReference type="Proteomes" id="UP001291623">
    <property type="component" value="Unassembled WGS sequence"/>
</dbReference>
<organism evidence="1 2">
    <name type="scientific">Anisodus tanguticus</name>
    <dbReference type="NCBI Taxonomy" id="243964"/>
    <lineage>
        <taxon>Eukaryota</taxon>
        <taxon>Viridiplantae</taxon>
        <taxon>Streptophyta</taxon>
        <taxon>Embryophyta</taxon>
        <taxon>Tracheophyta</taxon>
        <taxon>Spermatophyta</taxon>
        <taxon>Magnoliopsida</taxon>
        <taxon>eudicotyledons</taxon>
        <taxon>Gunneridae</taxon>
        <taxon>Pentapetalae</taxon>
        <taxon>asterids</taxon>
        <taxon>lamiids</taxon>
        <taxon>Solanales</taxon>
        <taxon>Solanaceae</taxon>
        <taxon>Solanoideae</taxon>
        <taxon>Hyoscyameae</taxon>
        <taxon>Anisodus</taxon>
    </lineage>
</organism>
<comment type="caution">
    <text evidence="1">The sequence shown here is derived from an EMBL/GenBank/DDBJ whole genome shotgun (WGS) entry which is preliminary data.</text>
</comment>
<evidence type="ECO:0000313" key="1">
    <source>
        <dbReference type="EMBL" id="KAK4368686.1"/>
    </source>
</evidence>